<sequence length="111" mass="12239">SPFTQLLEAAQLPPPGPEYFAARRALWRTRTVPPKDPTPATVKLEALLEQPGALESDQIWSAGLNKIWRGLVGGGRLKNLLPLRTVIKILFAGWRKDGTWPEGTAIVDDDN</sequence>
<keyword evidence="2" id="KW-1185">Reference proteome</keyword>
<name>A0ACB8S300_9AGAM</name>
<proteinExistence type="predicted"/>
<accession>A0ACB8S300</accession>
<feature type="non-terminal residue" evidence="1">
    <location>
        <position position="111"/>
    </location>
</feature>
<reference evidence="1" key="2">
    <citation type="journal article" date="2022" name="New Phytol.">
        <title>Evolutionary transition to the ectomycorrhizal habit in the genomes of a hyperdiverse lineage of mushroom-forming fungi.</title>
        <authorList>
            <person name="Looney B."/>
            <person name="Miyauchi S."/>
            <person name="Morin E."/>
            <person name="Drula E."/>
            <person name="Courty P.E."/>
            <person name="Kohler A."/>
            <person name="Kuo A."/>
            <person name="LaButti K."/>
            <person name="Pangilinan J."/>
            <person name="Lipzen A."/>
            <person name="Riley R."/>
            <person name="Andreopoulos W."/>
            <person name="He G."/>
            <person name="Johnson J."/>
            <person name="Nolan M."/>
            <person name="Tritt A."/>
            <person name="Barry K.W."/>
            <person name="Grigoriev I.V."/>
            <person name="Nagy L.G."/>
            <person name="Hibbett D."/>
            <person name="Henrissat B."/>
            <person name="Matheny P.B."/>
            <person name="Labbe J."/>
            <person name="Martin F.M."/>
        </authorList>
    </citation>
    <scope>NUCLEOTIDE SEQUENCE</scope>
    <source>
        <strain evidence="1">FP105234-sp</strain>
    </source>
</reference>
<comment type="caution">
    <text evidence="1">The sequence shown here is derived from an EMBL/GenBank/DDBJ whole genome shotgun (WGS) entry which is preliminary data.</text>
</comment>
<dbReference type="EMBL" id="MU275864">
    <property type="protein sequence ID" value="KAI0050198.1"/>
    <property type="molecule type" value="Genomic_DNA"/>
</dbReference>
<dbReference type="Proteomes" id="UP000814033">
    <property type="component" value="Unassembled WGS sequence"/>
</dbReference>
<protein>
    <submittedName>
        <fullName evidence="1">Uncharacterized protein</fullName>
    </submittedName>
</protein>
<evidence type="ECO:0000313" key="1">
    <source>
        <dbReference type="EMBL" id="KAI0050198.1"/>
    </source>
</evidence>
<reference evidence="1" key="1">
    <citation type="submission" date="2021-02" db="EMBL/GenBank/DDBJ databases">
        <authorList>
            <consortium name="DOE Joint Genome Institute"/>
            <person name="Ahrendt S."/>
            <person name="Looney B.P."/>
            <person name="Miyauchi S."/>
            <person name="Morin E."/>
            <person name="Drula E."/>
            <person name="Courty P.E."/>
            <person name="Chicoki N."/>
            <person name="Fauchery L."/>
            <person name="Kohler A."/>
            <person name="Kuo A."/>
            <person name="Labutti K."/>
            <person name="Pangilinan J."/>
            <person name="Lipzen A."/>
            <person name="Riley R."/>
            <person name="Andreopoulos W."/>
            <person name="He G."/>
            <person name="Johnson J."/>
            <person name="Barry K.W."/>
            <person name="Grigoriev I.V."/>
            <person name="Nagy L."/>
            <person name="Hibbett D."/>
            <person name="Henrissat B."/>
            <person name="Matheny P.B."/>
            <person name="Labbe J."/>
            <person name="Martin F."/>
        </authorList>
    </citation>
    <scope>NUCLEOTIDE SEQUENCE</scope>
    <source>
        <strain evidence="1">FP105234-sp</strain>
    </source>
</reference>
<feature type="non-terminal residue" evidence="1">
    <location>
        <position position="1"/>
    </location>
</feature>
<evidence type="ECO:0000313" key="2">
    <source>
        <dbReference type="Proteomes" id="UP000814033"/>
    </source>
</evidence>
<gene>
    <name evidence="1" type="ORF">FA95DRAFT_1460529</name>
</gene>
<organism evidence="1 2">
    <name type="scientific">Auriscalpium vulgare</name>
    <dbReference type="NCBI Taxonomy" id="40419"/>
    <lineage>
        <taxon>Eukaryota</taxon>
        <taxon>Fungi</taxon>
        <taxon>Dikarya</taxon>
        <taxon>Basidiomycota</taxon>
        <taxon>Agaricomycotina</taxon>
        <taxon>Agaricomycetes</taxon>
        <taxon>Russulales</taxon>
        <taxon>Auriscalpiaceae</taxon>
        <taxon>Auriscalpium</taxon>
    </lineage>
</organism>